<dbReference type="SUPFAM" id="SSF56281">
    <property type="entry name" value="Metallo-hydrolase/oxidoreductase"/>
    <property type="match status" value="1"/>
</dbReference>
<dbReference type="InterPro" id="IPR051013">
    <property type="entry name" value="MBL_superfamily_lactonases"/>
</dbReference>
<dbReference type="InterPro" id="IPR036866">
    <property type="entry name" value="RibonucZ/Hydroxyglut_hydro"/>
</dbReference>
<reference evidence="6" key="1">
    <citation type="journal article" date="2014" name="Int. J. Syst. Evol. Microbiol.">
        <title>Complete genome sequence of Corynebacterium casei LMG S-19264T (=DSM 44701T), isolated from a smear-ripened cheese.</title>
        <authorList>
            <consortium name="US DOE Joint Genome Institute (JGI-PGF)"/>
            <person name="Walter F."/>
            <person name="Albersmeier A."/>
            <person name="Kalinowski J."/>
            <person name="Ruckert C."/>
        </authorList>
    </citation>
    <scope>NUCLEOTIDE SEQUENCE</scope>
    <source>
        <strain evidence="6">KCTC 12719</strain>
    </source>
</reference>
<comment type="similarity">
    <text evidence="1">Belongs to the metallo-beta-lactamase superfamily.</text>
</comment>
<name>A0A918VZU8_9FLAO</name>
<dbReference type="GO" id="GO:0016787">
    <property type="term" value="F:hydrolase activity"/>
    <property type="evidence" value="ECO:0007669"/>
    <property type="project" value="UniProtKB-KW"/>
</dbReference>
<evidence type="ECO:0000313" key="6">
    <source>
        <dbReference type="EMBL" id="GHA38696.1"/>
    </source>
</evidence>
<comment type="caution">
    <text evidence="6">The sequence shown here is derived from an EMBL/GenBank/DDBJ whole genome shotgun (WGS) entry which is preliminary data.</text>
</comment>
<sequence>MKLYPIQAGHFKLDGGGMFGVVPKSIWNRTNPADSNNMIDIAARCLLIEEGNRLILIDTGMGDKQSDKFFGYYYRWGDHSIDKSLAAHGFHRDDITDVFMTHLHFDHCGGSIQWNKEHTGYEPAFKNARFWSNKDHWEWATKPNAREKASFLKENILPMEESGQLNFIERTNGSFQNTSELGFGILFVDGHTDKQMIPHINYKGKTLVFMADLLPTAGHIPLPYVMGFDTRPLLTLPEKEAFLTKAAEEEFLLFMEHDAHNEILTVQKTEKGIRLDQTHTFNELFN</sequence>
<reference evidence="6" key="2">
    <citation type="submission" date="2020-09" db="EMBL/GenBank/DDBJ databases">
        <authorList>
            <person name="Sun Q."/>
            <person name="Kim S."/>
        </authorList>
    </citation>
    <scope>NUCLEOTIDE SEQUENCE</scope>
    <source>
        <strain evidence="6">KCTC 12719</strain>
    </source>
</reference>
<gene>
    <name evidence="6" type="ORF">GCM10007103_20110</name>
</gene>
<evidence type="ECO:0000256" key="3">
    <source>
        <dbReference type="ARBA" id="ARBA00022801"/>
    </source>
</evidence>
<dbReference type="PANTHER" id="PTHR42978:SF6">
    <property type="entry name" value="QUORUM-QUENCHING LACTONASE YTNP-RELATED"/>
    <property type="match status" value="1"/>
</dbReference>
<evidence type="ECO:0000256" key="4">
    <source>
        <dbReference type="ARBA" id="ARBA00022833"/>
    </source>
</evidence>
<dbReference type="Proteomes" id="UP000610456">
    <property type="component" value="Unassembled WGS sequence"/>
</dbReference>
<accession>A0A918VZU8</accession>
<dbReference type="GO" id="GO:0046872">
    <property type="term" value="F:metal ion binding"/>
    <property type="evidence" value="ECO:0007669"/>
    <property type="project" value="UniProtKB-KW"/>
</dbReference>
<evidence type="ECO:0000256" key="2">
    <source>
        <dbReference type="ARBA" id="ARBA00022723"/>
    </source>
</evidence>
<dbReference type="PANTHER" id="PTHR42978">
    <property type="entry name" value="QUORUM-QUENCHING LACTONASE YTNP-RELATED-RELATED"/>
    <property type="match status" value="1"/>
</dbReference>
<dbReference type="RefSeq" id="WP_189604621.1">
    <property type="nucleotide sequence ID" value="NZ_BMXB01000007.1"/>
</dbReference>
<dbReference type="CDD" id="cd16281">
    <property type="entry name" value="metallo-hydrolase-like_MBL-fold"/>
    <property type="match status" value="1"/>
</dbReference>
<dbReference type="Gene3D" id="3.60.15.10">
    <property type="entry name" value="Ribonuclease Z/Hydroxyacylglutathione hydrolase-like"/>
    <property type="match status" value="1"/>
</dbReference>
<evidence type="ECO:0000256" key="1">
    <source>
        <dbReference type="ARBA" id="ARBA00007749"/>
    </source>
</evidence>
<organism evidence="6 7">
    <name type="scientific">Salinimicrobium marinum</name>
    <dbReference type="NCBI Taxonomy" id="680283"/>
    <lineage>
        <taxon>Bacteria</taxon>
        <taxon>Pseudomonadati</taxon>
        <taxon>Bacteroidota</taxon>
        <taxon>Flavobacteriia</taxon>
        <taxon>Flavobacteriales</taxon>
        <taxon>Flavobacteriaceae</taxon>
        <taxon>Salinimicrobium</taxon>
    </lineage>
</organism>
<dbReference type="InterPro" id="IPR001279">
    <property type="entry name" value="Metallo-B-lactamas"/>
</dbReference>
<proteinExistence type="inferred from homology"/>
<keyword evidence="2" id="KW-0479">Metal-binding</keyword>
<dbReference type="AlphaFoldDB" id="A0A918VZU8"/>
<evidence type="ECO:0000313" key="7">
    <source>
        <dbReference type="Proteomes" id="UP000610456"/>
    </source>
</evidence>
<dbReference type="Pfam" id="PF00753">
    <property type="entry name" value="Lactamase_B"/>
    <property type="match status" value="1"/>
</dbReference>
<dbReference type="SMART" id="SM00849">
    <property type="entry name" value="Lactamase_B"/>
    <property type="match status" value="1"/>
</dbReference>
<keyword evidence="3" id="KW-0378">Hydrolase</keyword>
<dbReference type="EMBL" id="BMXB01000007">
    <property type="protein sequence ID" value="GHA38696.1"/>
    <property type="molecule type" value="Genomic_DNA"/>
</dbReference>
<protein>
    <submittedName>
        <fullName evidence="6">MBL fold metallo-hydrolase</fullName>
    </submittedName>
</protein>
<evidence type="ECO:0000259" key="5">
    <source>
        <dbReference type="SMART" id="SM00849"/>
    </source>
</evidence>
<feature type="domain" description="Metallo-beta-lactamase" evidence="5">
    <location>
        <begin position="42"/>
        <end position="257"/>
    </location>
</feature>
<keyword evidence="7" id="KW-1185">Reference proteome</keyword>
<keyword evidence="4" id="KW-0862">Zinc</keyword>